<evidence type="ECO:0000256" key="1">
    <source>
        <dbReference type="SAM" id="MobiDB-lite"/>
    </source>
</evidence>
<evidence type="ECO:0000313" key="3">
    <source>
        <dbReference type="EMBL" id="MDN4610913.1"/>
    </source>
</evidence>
<keyword evidence="2" id="KW-1133">Transmembrane helix</keyword>
<accession>A0ABT8K0F6</accession>
<dbReference type="RefSeq" id="WP_301226479.1">
    <property type="nucleotide sequence ID" value="NZ_JAROCG010000001.1"/>
</dbReference>
<feature type="compositionally biased region" description="Basic and acidic residues" evidence="1">
    <location>
        <begin position="269"/>
        <end position="279"/>
    </location>
</feature>
<keyword evidence="2" id="KW-0472">Membrane</keyword>
<organism evidence="3 4">
    <name type="scientific">Arthrobacter burdickii</name>
    <dbReference type="NCBI Taxonomy" id="3035920"/>
    <lineage>
        <taxon>Bacteria</taxon>
        <taxon>Bacillati</taxon>
        <taxon>Actinomycetota</taxon>
        <taxon>Actinomycetes</taxon>
        <taxon>Micrococcales</taxon>
        <taxon>Micrococcaceae</taxon>
        <taxon>Arthrobacter</taxon>
    </lineage>
</organism>
<feature type="transmembrane region" description="Helical" evidence="2">
    <location>
        <begin position="48"/>
        <end position="70"/>
    </location>
</feature>
<sequence>MMTMTAPQDDAAQPGETLDPPSATASPSPSAAQAGPAPRPFTPRWGRIAVALVGLLALCAALVTLVLGAVGVVSLLVPLACVGVAAVAVAVLRLLAVRSREARVNRAFADAMAPVRAPAPERTDVAPAVHSAPKRPTTLFNAEETAERPLTAMERRTAALAAAGSSVVDVRDQGVPTETTEVPEAAQPTGATAWAPVEVPRPTYVDAAKAERQAPAPLGLPEAPKPSTRTPIKTSEAAARVAAAADTAAESADSADASVGSDPATGRINLDDVLQRRRA</sequence>
<evidence type="ECO:0000313" key="4">
    <source>
        <dbReference type="Proteomes" id="UP001174209"/>
    </source>
</evidence>
<feature type="compositionally biased region" description="Low complexity" evidence="1">
    <location>
        <begin position="237"/>
        <end position="264"/>
    </location>
</feature>
<feature type="compositionally biased region" description="Low complexity" evidence="1">
    <location>
        <begin position="20"/>
        <end position="36"/>
    </location>
</feature>
<protein>
    <submittedName>
        <fullName evidence="3">Uncharacterized protein</fullName>
    </submittedName>
</protein>
<name>A0ABT8K0F6_9MICC</name>
<keyword evidence="2" id="KW-0812">Transmembrane</keyword>
<gene>
    <name evidence="3" type="ORF">P5G52_08505</name>
</gene>
<evidence type="ECO:0000256" key="2">
    <source>
        <dbReference type="SAM" id="Phobius"/>
    </source>
</evidence>
<feature type="region of interest" description="Disordered" evidence="1">
    <location>
        <begin position="1"/>
        <end position="38"/>
    </location>
</feature>
<feature type="transmembrane region" description="Helical" evidence="2">
    <location>
        <begin position="76"/>
        <end position="96"/>
    </location>
</feature>
<dbReference type="EMBL" id="JAROCG010000001">
    <property type="protein sequence ID" value="MDN4610913.1"/>
    <property type="molecule type" value="Genomic_DNA"/>
</dbReference>
<dbReference type="Proteomes" id="UP001174209">
    <property type="component" value="Unassembled WGS sequence"/>
</dbReference>
<feature type="region of interest" description="Disordered" evidence="1">
    <location>
        <begin position="213"/>
        <end position="279"/>
    </location>
</feature>
<reference evidence="3" key="1">
    <citation type="submission" date="2023-06" db="EMBL/GenBank/DDBJ databases">
        <title>MT1 and MT2 Draft Genomes of Novel Species.</title>
        <authorList>
            <person name="Venkateswaran K."/>
        </authorList>
    </citation>
    <scope>NUCLEOTIDE SEQUENCE</scope>
    <source>
        <strain evidence="3">IIF3SC-B10</strain>
    </source>
</reference>
<keyword evidence="4" id="KW-1185">Reference proteome</keyword>
<comment type="caution">
    <text evidence="3">The sequence shown here is derived from an EMBL/GenBank/DDBJ whole genome shotgun (WGS) entry which is preliminary data.</text>
</comment>
<proteinExistence type="predicted"/>